<evidence type="ECO:0000313" key="13">
    <source>
        <dbReference type="Proteomes" id="UP000029665"/>
    </source>
</evidence>
<dbReference type="Pfam" id="PF12171">
    <property type="entry name" value="zf-C2H2_jaz"/>
    <property type="match status" value="1"/>
</dbReference>
<evidence type="ECO:0000256" key="4">
    <source>
        <dbReference type="ARBA" id="ARBA00022771"/>
    </source>
</evidence>
<evidence type="ECO:0000256" key="7">
    <source>
        <dbReference type="ARBA" id="ARBA00023125"/>
    </source>
</evidence>
<dbReference type="Gene3D" id="3.30.160.60">
    <property type="entry name" value="Classic Zinc Finger"/>
    <property type="match status" value="3"/>
</dbReference>
<feature type="domain" description="C2H2-type" evidence="11">
    <location>
        <begin position="212"/>
        <end position="237"/>
    </location>
</feature>
<evidence type="ECO:0000256" key="9">
    <source>
        <dbReference type="ARBA" id="ARBA00023242"/>
    </source>
</evidence>
<proteinExistence type="predicted"/>
<evidence type="ECO:0000256" key="2">
    <source>
        <dbReference type="ARBA" id="ARBA00022723"/>
    </source>
</evidence>
<dbReference type="GO" id="GO:0000981">
    <property type="term" value="F:DNA-binding transcription factor activity, RNA polymerase II-specific"/>
    <property type="evidence" value="ECO:0007669"/>
    <property type="project" value="TreeGrafter"/>
</dbReference>
<comment type="caution">
    <text evidence="12">The sequence shown here is derived from an EMBL/GenBank/DDBJ whole genome shotgun (WGS) entry which is preliminary data.</text>
</comment>
<dbReference type="EMBL" id="CCBP010000354">
    <property type="protein sequence ID" value="CDO76264.1"/>
    <property type="molecule type" value="Genomic_DNA"/>
</dbReference>
<dbReference type="SUPFAM" id="SSF57667">
    <property type="entry name" value="beta-beta-alpha zinc fingers"/>
    <property type="match status" value="4"/>
</dbReference>
<organism evidence="12 13">
    <name type="scientific">Pycnoporus cinnabarinus</name>
    <name type="common">Cinnabar-red polypore</name>
    <name type="synonym">Trametes cinnabarina</name>
    <dbReference type="NCBI Taxonomy" id="5643"/>
    <lineage>
        <taxon>Eukaryota</taxon>
        <taxon>Fungi</taxon>
        <taxon>Dikarya</taxon>
        <taxon>Basidiomycota</taxon>
        <taxon>Agaricomycotina</taxon>
        <taxon>Agaricomycetes</taxon>
        <taxon>Polyporales</taxon>
        <taxon>Polyporaceae</taxon>
        <taxon>Trametes</taxon>
    </lineage>
</organism>
<dbReference type="InterPro" id="IPR022755">
    <property type="entry name" value="Znf_C2H2_jaz"/>
</dbReference>
<evidence type="ECO:0000259" key="11">
    <source>
        <dbReference type="PROSITE" id="PS50157"/>
    </source>
</evidence>
<feature type="domain" description="C2H2-type" evidence="11">
    <location>
        <begin position="104"/>
        <end position="133"/>
    </location>
</feature>
<keyword evidence="13" id="KW-1185">Reference proteome</keyword>
<keyword evidence="5" id="KW-0862">Zinc</keyword>
<dbReference type="Pfam" id="PF12874">
    <property type="entry name" value="zf-met"/>
    <property type="match status" value="1"/>
</dbReference>
<dbReference type="PROSITE" id="PS00028">
    <property type="entry name" value="ZINC_FINGER_C2H2_1"/>
    <property type="match status" value="3"/>
</dbReference>
<evidence type="ECO:0000256" key="8">
    <source>
        <dbReference type="ARBA" id="ARBA00023163"/>
    </source>
</evidence>
<dbReference type="SMART" id="SM00355">
    <property type="entry name" value="ZnF_C2H2"/>
    <property type="match status" value="7"/>
</dbReference>
<dbReference type="AlphaFoldDB" id="A0A060SVP5"/>
<keyword evidence="7" id="KW-0238">DNA-binding</keyword>
<evidence type="ECO:0000256" key="5">
    <source>
        <dbReference type="ARBA" id="ARBA00022833"/>
    </source>
</evidence>
<dbReference type="HOGENOM" id="CLU_075838_1_1_1"/>
<keyword evidence="8" id="KW-0804">Transcription</keyword>
<gene>
    <name evidence="12" type="ORF">BN946_scf184470.g22</name>
</gene>
<reference evidence="12" key="1">
    <citation type="submission" date="2014-01" db="EMBL/GenBank/DDBJ databases">
        <title>The genome of the white-rot fungus Pycnoporus cinnabarinus: a basidiomycete model with a versatile arsenal for lignocellulosic biomass breakdown.</title>
        <authorList>
            <person name="Levasseur A."/>
            <person name="Lomascolo A."/>
            <person name="Ruiz-Duenas F.J."/>
            <person name="Uzan E."/>
            <person name="Piumi F."/>
            <person name="Kues U."/>
            <person name="Ram A.F.J."/>
            <person name="Murat C."/>
            <person name="Haon M."/>
            <person name="Benoit I."/>
            <person name="Arfi Y."/>
            <person name="Chevret D."/>
            <person name="Drula E."/>
            <person name="Kwon M.J."/>
            <person name="Gouret P."/>
            <person name="Lesage-Meessen L."/>
            <person name="Lombard V."/>
            <person name="Mariette J."/>
            <person name="Noirot C."/>
            <person name="Park J."/>
            <person name="Patyshakuliyeva A."/>
            <person name="Wieneger R.A.B."/>
            <person name="Wosten H.A.B."/>
            <person name="Martin F."/>
            <person name="Coutinho P.M."/>
            <person name="de Vries R."/>
            <person name="Martinez A.T."/>
            <person name="Klopp C."/>
            <person name="Pontarotti P."/>
            <person name="Henrissat B."/>
            <person name="Record E."/>
        </authorList>
    </citation>
    <scope>NUCLEOTIDE SEQUENCE [LARGE SCALE GENOMIC DNA]</scope>
    <source>
        <strain evidence="12">BRFM137</strain>
    </source>
</reference>
<accession>A0A060SVP5</accession>
<dbReference type="OrthoDB" id="6077919at2759"/>
<dbReference type="STRING" id="5643.A0A060SVP5"/>
<evidence type="ECO:0000256" key="6">
    <source>
        <dbReference type="ARBA" id="ARBA00023015"/>
    </source>
</evidence>
<evidence type="ECO:0000256" key="10">
    <source>
        <dbReference type="PROSITE-ProRule" id="PRU00042"/>
    </source>
</evidence>
<keyword evidence="3" id="KW-0677">Repeat</keyword>
<keyword evidence="2" id="KW-0479">Metal-binding</keyword>
<keyword evidence="4 10" id="KW-0863">Zinc-finger</keyword>
<dbReference type="GO" id="GO:0000978">
    <property type="term" value="F:RNA polymerase II cis-regulatory region sequence-specific DNA binding"/>
    <property type="evidence" value="ECO:0007669"/>
    <property type="project" value="TreeGrafter"/>
</dbReference>
<protein>
    <recommendedName>
        <fullName evidence="11">C2H2-type domain-containing protein</fullName>
    </recommendedName>
</protein>
<dbReference type="OMA" id="CVLCHRE"/>
<keyword evidence="6" id="KW-0805">Transcription regulation</keyword>
<dbReference type="GO" id="GO:0008270">
    <property type="term" value="F:zinc ion binding"/>
    <property type="evidence" value="ECO:0007669"/>
    <property type="project" value="UniProtKB-KW"/>
</dbReference>
<dbReference type="PANTHER" id="PTHR24384">
    <property type="entry name" value="FINGER PUTATIVE TRANSCRIPTION FACTOR FAMILY-RELATED"/>
    <property type="match status" value="1"/>
</dbReference>
<dbReference type="PANTHER" id="PTHR24384:SF189">
    <property type="entry name" value="C2H2-TYPE DOMAIN-CONTAINING PROTEIN-RELATED"/>
    <property type="match status" value="1"/>
</dbReference>
<dbReference type="PROSITE" id="PS50157">
    <property type="entry name" value="ZINC_FINGER_C2H2_2"/>
    <property type="match status" value="3"/>
</dbReference>
<comment type="subcellular location">
    <subcellularLocation>
        <location evidence="1">Nucleus</location>
    </subcellularLocation>
</comment>
<evidence type="ECO:0000313" key="12">
    <source>
        <dbReference type="EMBL" id="CDO76264.1"/>
    </source>
</evidence>
<name>A0A060SVP5_PYCCI</name>
<feature type="domain" description="C2H2-type" evidence="11">
    <location>
        <begin position="78"/>
        <end position="102"/>
    </location>
</feature>
<evidence type="ECO:0000256" key="3">
    <source>
        <dbReference type="ARBA" id="ARBA00022737"/>
    </source>
</evidence>
<dbReference type="GO" id="GO:0005634">
    <property type="term" value="C:nucleus"/>
    <property type="evidence" value="ECO:0007669"/>
    <property type="project" value="UniProtKB-SubCell"/>
</dbReference>
<dbReference type="InterPro" id="IPR013087">
    <property type="entry name" value="Znf_C2H2_type"/>
</dbReference>
<keyword evidence="9" id="KW-0539">Nucleus</keyword>
<sequence length="295" mass="34196">MAWCDRCDRYFSSEHALWQHEENSSMHNICRECNKDFASPWALKQHYVQSPRHPYCQVCEILFDAWDELDDHYNEDHHFCDDCRRIFNSESGLHEHRRQSHAERYCVDCKRMFRNANNLDQHRRSAVHQGRTVTCPMRGCGKAFVSNAALILHLESGGCVSRMNREQINRIMERVDRGNIITNPSRLITGGSSGERVLGQWATDRAWNGAGYECYLCHRTYRSLPALNQHLQSAAHAERIYRCPTNFYGCGTEFPTLSAFCQHVEAGRCGVCRFRRDVDRVLEGLSNGMKRLTMG</sequence>
<evidence type="ECO:0000256" key="1">
    <source>
        <dbReference type="ARBA" id="ARBA00004123"/>
    </source>
</evidence>
<dbReference type="InterPro" id="IPR050752">
    <property type="entry name" value="C2H2-ZF_domain"/>
</dbReference>
<dbReference type="Proteomes" id="UP000029665">
    <property type="component" value="Unassembled WGS sequence"/>
</dbReference>
<dbReference type="InterPro" id="IPR036236">
    <property type="entry name" value="Znf_C2H2_sf"/>
</dbReference>